<evidence type="ECO:0008006" key="4">
    <source>
        <dbReference type="Google" id="ProtNLM"/>
    </source>
</evidence>
<keyword evidence="3" id="KW-1185">Reference proteome</keyword>
<name>A0A2J7ZS22_9CHLO</name>
<feature type="signal peptide" evidence="1">
    <location>
        <begin position="1"/>
        <end position="17"/>
    </location>
</feature>
<evidence type="ECO:0000256" key="1">
    <source>
        <dbReference type="SAM" id="SignalP"/>
    </source>
</evidence>
<dbReference type="PANTHER" id="PTHR34407">
    <property type="entry name" value="EXPRESSED PROTEIN"/>
    <property type="match status" value="1"/>
</dbReference>
<dbReference type="AlphaFoldDB" id="A0A2J7ZS22"/>
<organism evidence="2 3">
    <name type="scientific">Tetrabaena socialis</name>
    <dbReference type="NCBI Taxonomy" id="47790"/>
    <lineage>
        <taxon>Eukaryota</taxon>
        <taxon>Viridiplantae</taxon>
        <taxon>Chlorophyta</taxon>
        <taxon>core chlorophytes</taxon>
        <taxon>Chlorophyceae</taxon>
        <taxon>CS clade</taxon>
        <taxon>Chlamydomonadales</taxon>
        <taxon>Tetrabaenaceae</taxon>
        <taxon>Tetrabaena</taxon>
    </lineage>
</organism>
<dbReference type="Proteomes" id="UP000236333">
    <property type="component" value="Unassembled WGS sequence"/>
</dbReference>
<dbReference type="OrthoDB" id="533717at2759"/>
<dbReference type="PANTHER" id="PTHR34407:SF1">
    <property type="entry name" value="SGNH HYDROLASE-TYPE ESTERASE DOMAIN-CONTAINING PROTEIN"/>
    <property type="match status" value="1"/>
</dbReference>
<feature type="chain" id="PRO_5014397923" description="SGNH hydrolase-type esterase domain-containing protein" evidence="1">
    <location>
        <begin position="18"/>
        <end position="506"/>
    </location>
</feature>
<evidence type="ECO:0000313" key="3">
    <source>
        <dbReference type="Proteomes" id="UP000236333"/>
    </source>
</evidence>
<keyword evidence="1" id="KW-0732">Signal</keyword>
<reference evidence="2 3" key="1">
    <citation type="journal article" date="2017" name="Mol. Biol. Evol.">
        <title>The 4-celled Tetrabaena socialis nuclear genome reveals the essential components for genetic control of cell number at the origin of multicellularity in the volvocine lineage.</title>
        <authorList>
            <person name="Featherston J."/>
            <person name="Arakaki Y."/>
            <person name="Hanschen E.R."/>
            <person name="Ferris P.J."/>
            <person name="Michod R.E."/>
            <person name="Olson B.J.S.C."/>
            <person name="Nozaki H."/>
            <person name="Durand P.M."/>
        </authorList>
    </citation>
    <scope>NUCLEOTIDE SEQUENCE [LARGE SCALE GENOMIC DNA]</scope>
    <source>
        <strain evidence="2 3">NIES-571</strain>
    </source>
</reference>
<evidence type="ECO:0000313" key="2">
    <source>
        <dbReference type="EMBL" id="PNH03065.1"/>
    </source>
</evidence>
<dbReference type="EMBL" id="PGGS01000554">
    <property type="protein sequence ID" value="PNH03065.1"/>
    <property type="molecule type" value="Genomic_DNA"/>
</dbReference>
<proteinExistence type="predicted"/>
<gene>
    <name evidence="2" type="ORF">TSOC_010906</name>
</gene>
<dbReference type="SUPFAM" id="SSF52266">
    <property type="entry name" value="SGNH hydrolase"/>
    <property type="match status" value="1"/>
</dbReference>
<protein>
    <recommendedName>
        <fullName evidence="4">SGNH hydrolase-type esterase domain-containing protein</fullName>
    </recommendedName>
</protein>
<accession>A0A2J7ZS22</accession>
<comment type="caution">
    <text evidence="2">The sequence shown here is derived from an EMBL/GenBank/DDBJ whole genome shotgun (WGS) entry which is preliminary data.</text>
</comment>
<sequence length="506" mass="53857">MRLTALLLVLLLAGVDAIGMGRATGPRLKGLSTEEQRYAQLYWDYNSAERVLNSSTGPALGMPDHRLGYEFAIGLPERLAGITYVGHAARLRLVLERVRQGEAVRLAALGGSITCGQGAGGPDLTYAAIFANWLNAAMPPRQPPAAPPCLQHHLPPGVELVMVEYAVNDSPTPSPDFLDPDRRAFERLLRKVLRLPSRPAVLLVNMFALQAARGRYWHSAERDFMDLATYYGLPSVSLRAAVLPTATAASLLASSTSSSSAAATASAPASWAPEVALAAIFNSGKHHPGRGGHVVAAELLITLAQELLLANDRMAAAAAPADATSGADGAGGSAVVRLLSAVASRPLPPPLSDDNYEAASSTCYIEHQLQAIVQEPAVGWNWTDEGRRKWGWVALEVGQQLRIRVNTQVAGERQQLRGKPPPIVLQVSQHPRCVLLLTTTGPVANHTWGAAGAEGAEGAGPGAKFKLMGLVVGEEPGAQSGMVTWLMLYIDRTQRHPTRVSRADHF</sequence>